<keyword evidence="3" id="KW-1185">Reference proteome</keyword>
<evidence type="ECO:0000313" key="3">
    <source>
        <dbReference type="Proteomes" id="UP001595932"/>
    </source>
</evidence>
<proteinExistence type="inferred from homology"/>
<dbReference type="Proteomes" id="UP001595932">
    <property type="component" value="Unassembled WGS sequence"/>
</dbReference>
<dbReference type="Pfam" id="PF05949">
    <property type="entry name" value="DUF881"/>
    <property type="match status" value="1"/>
</dbReference>
<dbReference type="EMBL" id="JBHSGL010000005">
    <property type="protein sequence ID" value="MFC4712530.1"/>
    <property type="molecule type" value="Genomic_DNA"/>
</dbReference>
<dbReference type="RefSeq" id="WP_377277762.1">
    <property type="nucleotide sequence ID" value="NZ_JBHSGL010000005.1"/>
</dbReference>
<comment type="caution">
    <text evidence="2">The sequence shown here is derived from an EMBL/GenBank/DDBJ whole genome shotgun (WGS) entry which is preliminary data.</text>
</comment>
<evidence type="ECO:0000313" key="2">
    <source>
        <dbReference type="EMBL" id="MFC4712530.1"/>
    </source>
</evidence>
<comment type="similarity">
    <text evidence="1">Belongs to the UPF0749 family.</text>
</comment>
<reference evidence="3" key="1">
    <citation type="journal article" date="2019" name="Int. J. Syst. Evol. Microbiol.">
        <title>The Global Catalogue of Microorganisms (GCM) 10K type strain sequencing project: providing services to taxonomists for standard genome sequencing and annotation.</title>
        <authorList>
            <consortium name="The Broad Institute Genomics Platform"/>
            <consortium name="The Broad Institute Genome Sequencing Center for Infectious Disease"/>
            <person name="Wu L."/>
            <person name="Ma J."/>
        </authorList>
    </citation>
    <scope>NUCLEOTIDE SEQUENCE [LARGE SCALE GENOMIC DNA]</scope>
    <source>
        <strain evidence="3">CGMCC 1.12151</strain>
    </source>
</reference>
<dbReference type="PANTHER" id="PTHR37313">
    <property type="entry name" value="UPF0749 PROTEIN RV1825"/>
    <property type="match status" value="1"/>
</dbReference>
<sequence>MKKRIISRFTVILFVIGFMVATQYNTINTVDQRDTRDTWEIRQELSREKQIHSELLLEIGSLDETLGKYTGKAAEDPESILQETVEELRNLAGLTEVTGPGITLEVRPSLEAVAMGTEITEIPPDLLVRLVNEVNRFNGIEMAISGQRIVNTTAIRDINGYTTVNGERISTPPFAIAITSGSMEETRKLFSHLTASEMHDDFYIDDLTIAISEPQEQLTLPPFDGDLNTTHLEALEEE</sequence>
<dbReference type="InterPro" id="IPR010273">
    <property type="entry name" value="DUF881"/>
</dbReference>
<protein>
    <submittedName>
        <fullName evidence="2">DUF881 domain-containing protein</fullName>
    </submittedName>
</protein>
<name>A0ABV9MBL5_9BACL</name>
<dbReference type="PANTHER" id="PTHR37313:SF2">
    <property type="entry name" value="UPF0749 PROTEIN YLXX"/>
    <property type="match status" value="1"/>
</dbReference>
<evidence type="ECO:0000256" key="1">
    <source>
        <dbReference type="ARBA" id="ARBA00009108"/>
    </source>
</evidence>
<gene>
    <name evidence="2" type="ORF">ACFO5U_06665</name>
</gene>
<accession>A0ABV9MBL5</accession>
<organism evidence="2 3">
    <name type="scientific">Planococcus dechangensis</name>
    <dbReference type="NCBI Taxonomy" id="1176255"/>
    <lineage>
        <taxon>Bacteria</taxon>
        <taxon>Bacillati</taxon>
        <taxon>Bacillota</taxon>
        <taxon>Bacilli</taxon>
        <taxon>Bacillales</taxon>
        <taxon>Caryophanaceae</taxon>
        <taxon>Planococcus</taxon>
    </lineage>
</organism>
<dbReference type="Gene3D" id="3.30.70.1880">
    <property type="entry name" value="Protein of unknown function DUF881"/>
    <property type="match status" value="1"/>
</dbReference>